<sequence length="204" mass="22446">MPVRRLMSSNRMETIDQSSGRTKARRAATAKRGRWALESNADTVVEDVPTESAVVRRAATNGRLRVYRRELGLFGLQSRSSHRERNPLVPLARSQSCPGGGASLHCWSGPGRVGRPDPAVDGWNGPRRVPAICWRTLSTYRGPIRKKDPGLVPSQPSTDGSNRATPPDSTHQFRLGPPLADGRDVTGRRIDQHERTATDPTARQ</sequence>
<gene>
    <name evidence="2" type="ORF">SAMN05443661_15613</name>
</gene>
<proteinExistence type="predicted"/>
<accession>A0A1I3TDB8</accession>
<feature type="compositionally biased region" description="Polar residues" evidence="1">
    <location>
        <begin position="7"/>
        <end position="19"/>
    </location>
</feature>
<feature type="compositionally biased region" description="Polar residues" evidence="1">
    <location>
        <begin position="154"/>
        <end position="172"/>
    </location>
</feature>
<feature type="region of interest" description="Disordered" evidence="1">
    <location>
        <begin position="144"/>
        <end position="204"/>
    </location>
</feature>
<dbReference type="Proteomes" id="UP000182829">
    <property type="component" value="Unassembled WGS sequence"/>
</dbReference>
<feature type="compositionally biased region" description="Basic and acidic residues" evidence="1">
    <location>
        <begin position="181"/>
        <end position="197"/>
    </location>
</feature>
<evidence type="ECO:0000256" key="1">
    <source>
        <dbReference type="SAM" id="MobiDB-lite"/>
    </source>
</evidence>
<dbReference type="AlphaFoldDB" id="A0A1I3TDB8"/>
<reference evidence="2 3" key="1">
    <citation type="submission" date="2016-10" db="EMBL/GenBank/DDBJ databases">
        <authorList>
            <person name="de Groot N.N."/>
        </authorList>
    </citation>
    <scope>NUCLEOTIDE SEQUENCE [LARGE SCALE GENOMIC DNA]</scope>
    <source>
        <strain evidence="2 3">SP2</strain>
    </source>
</reference>
<organism evidence="2 3">
    <name type="scientific">Natronobacterium gregoryi</name>
    <dbReference type="NCBI Taxonomy" id="44930"/>
    <lineage>
        <taxon>Archaea</taxon>
        <taxon>Methanobacteriati</taxon>
        <taxon>Methanobacteriota</taxon>
        <taxon>Stenosarchaea group</taxon>
        <taxon>Halobacteria</taxon>
        <taxon>Halobacteriales</taxon>
        <taxon>Natrialbaceae</taxon>
        <taxon>Natronobacterium</taxon>
    </lineage>
</organism>
<name>A0A1I3TDB8_9EURY</name>
<evidence type="ECO:0000313" key="2">
    <source>
        <dbReference type="EMBL" id="SFJ67656.1"/>
    </source>
</evidence>
<dbReference type="EMBL" id="FORO01000056">
    <property type="protein sequence ID" value="SFJ67656.1"/>
    <property type="molecule type" value="Genomic_DNA"/>
</dbReference>
<evidence type="ECO:0000313" key="3">
    <source>
        <dbReference type="Proteomes" id="UP000182829"/>
    </source>
</evidence>
<protein>
    <submittedName>
        <fullName evidence="2">Uncharacterized protein</fullName>
    </submittedName>
</protein>
<feature type="compositionally biased region" description="Basic residues" evidence="1">
    <location>
        <begin position="22"/>
        <end position="31"/>
    </location>
</feature>
<feature type="region of interest" description="Disordered" evidence="1">
    <location>
        <begin position="1"/>
        <end position="31"/>
    </location>
</feature>